<organism evidence="3 4">
    <name type="scientific">Algicella marina</name>
    <dbReference type="NCBI Taxonomy" id="2683284"/>
    <lineage>
        <taxon>Bacteria</taxon>
        <taxon>Pseudomonadati</taxon>
        <taxon>Pseudomonadota</taxon>
        <taxon>Alphaproteobacteria</taxon>
        <taxon>Rhodobacterales</taxon>
        <taxon>Paracoccaceae</taxon>
        <taxon>Algicella</taxon>
    </lineage>
</organism>
<feature type="domain" description="Circularly permuted ATP-grasp type 2" evidence="2">
    <location>
        <begin position="86"/>
        <end position="465"/>
    </location>
</feature>
<dbReference type="Pfam" id="PF14403">
    <property type="entry name" value="CP_ATPgrasp_2"/>
    <property type="match status" value="1"/>
</dbReference>
<dbReference type="InterPro" id="IPR025841">
    <property type="entry name" value="CP_ATPgrasp_2"/>
</dbReference>
<evidence type="ECO:0000259" key="1">
    <source>
        <dbReference type="Pfam" id="PF04168"/>
    </source>
</evidence>
<dbReference type="EMBL" id="CP046620">
    <property type="protein sequence ID" value="QHQ37362.1"/>
    <property type="molecule type" value="Genomic_DNA"/>
</dbReference>
<dbReference type="InterPro" id="IPR007296">
    <property type="entry name" value="DUF403"/>
</dbReference>
<gene>
    <name evidence="3" type="ORF">GO499_10110</name>
</gene>
<feature type="domain" description="DUF403" evidence="1">
    <location>
        <begin position="514"/>
        <end position="793"/>
    </location>
</feature>
<accession>A0A6P1T9P7</accession>
<dbReference type="Pfam" id="PF04168">
    <property type="entry name" value="Alpha-E"/>
    <property type="match status" value="1"/>
</dbReference>
<sequence length="795" mass="88200">MQDVSRLQLLSEYAPRAGKQDELMLPNGGIRPVWRDFIEHLSRFTPDDLTTRFARGNQYLRDAGVLFRHYDDTVSSERDWPLSHIPVVIDGSEWEEISTGLVQRADLLETVVQDVYGNNELVAAGHLPATLLTQNPAWLRPMVGVSPAGGNFLNFLAFEIGRGPDGKWWVISDMIEAPSGAGFAIENRVAMSRVFPNFFANAKIHRLATFFQEFQKSLFDYRGNSKGQIAVLSPGPMNDSYFEHAYLARYLGLLLVEGEDLTVQNGQAMVRTVSGPMPLSMLWRRISGPQCDPLEFNADSQIGTPGLLEAVRRRNLSVVNALGAGVLETRALMAFLPRISREVLGQPLRIPNVATWWCGQPGEQTHVIENRAKMMIGSAFSTTPLISDPHGIILAEDPNFRQDEGVTELLRTKGRELVGQEAVTLSTTPVWEDGHLVARPMCLRVFLGRTSDGWRVMPGGYARVSAGTDTKVFAMQRGGKVADVWVASDRPVEKASLLAVARESHANQSLSRALPSRAADNLYWLGRYVERAELNMRLFRAYYGRVRDGAPENSPLLSFMRATLLGGAKADAAVLARRFEAPLERALHAAGKVGDRFSPDGMMALKELDQTASRLRDMDIPLDEKPRDISLLLRQITGFAGLVHENMFRSLGWRFLSLGFSLERATNMCYLLPALVSADAPDGALDLALEIGDSTISHRARYSVTASPRSVLDLLALDERNPRAIHYHISRARSHVSELPGNSRDHAMTDVARKALQLETSLAVETSETFEPDSLHTLESELRDFSELISRAHLV</sequence>
<protein>
    <submittedName>
        <fullName evidence="3">Uncharacterized protein</fullName>
    </submittedName>
</protein>
<dbReference type="PANTHER" id="PTHR34595">
    <property type="entry name" value="BLR5612 PROTEIN"/>
    <property type="match status" value="1"/>
</dbReference>
<keyword evidence="4" id="KW-1185">Reference proteome</keyword>
<proteinExistence type="predicted"/>
<dbReference type="KEGG" id="amaq:GO499_10110"/>
<dbReference type="InterPro" id="IPR051680">
    <property type="entry name" value="ATP-dep_Glu-Cys_Ligase-2"/>
</dbReference>
<evidence type="ECO:0000313" key="4">
    <source>
        <dbReference type="Proteomes" id="UP000464495"/>
    </source>
</evidence>
<evidence type="ECO:0000259" key="2">
    <source>
        <dbReference type="Pfam" id="PF14403"/>
    </source>
</evidence>
<evidence type="ECO:0000313" key="3">
    <source>
        <dbReference type="EMBL" id="QHQ37362.1"/>
    </source>
</evidence>
<dbReference type="Gene3D" id="3.40.50.11290">
    <property type="match status" value="1"/>
</dbReference>
<dbReference type="Proteomes" id="UP000464495">
    <property type="component" value="Chromosome"/>
</dbReference>
<dbReference type="SUPFAM" id="SSF56059">
    <property type="entry name" value="Glutathione synthetase ATP-binding domain-like"/>
    <property type="match status" value="1"/>
</dbReference>
<reference evidence="3 4" key="1">
    <citation type="submission" date="2019-12" db="EMBL/GenBank/DDBJ databases">
        <title>Complete genome sequence of Algicella marina strain 9Alg 56(T) isolated from the red alga Tichocarpus crinitus.</title>
        <authorList>
            <person name="Kim S.-G."/>
            <person name="Nedashkovskaya O.I."/>
        </authorList>
    </citation>
    <scope>NUCLEOTIDE SEQUENCE [LARGE SCALE GENOMIC DNA]</scope>
    <source>
        <strain evidence="3 4">9Alg 56</strain>
    </source>
</reference>
<dbReference type="AlphaFoldDB" id="A0A6P1T9P7"/>
<name>A0A6P1T9P7_9RHOB</name>
<dbReference type="PANTHER" id="PTHR34595:SF2">
    <property type="entry name" value="BLR2978 PROTEIN"/>
    <property type="match status" value="1"/>
</dbReference>